<dbReference type="AlphaFoldDB" id="A0A5D4GXV0"/>
<name>A0A5D4GXV0_9HYPH</name>
<dbReference type="Pfam" id="PF24585">
    <property type="entry name" value="YunG"/>
    <property type="match status" value="1"/>
</dbReference>
<proteinExistence type="predicted"/>
<sequence length="109" mass="12004">MTAPSELYDRLKGAWSVRTSTVWTAENPARGQCSVTALVVQDILGGDILKTGTPGGTHFYNSIDGVRWDFTIGQFEQPIPFEDIPSTREEAMADTSPAQYAELRQRLGL</sequence>
<accession>A0A5D4GXV0</accession>
<gene>
    <name evidence="1" type="ORF">FY036_13945</name>
</gene>
<protein>
    <submittedName>
        <fullName evidence="1">Uncharacterized protein</fullName>
    </submittedName>
</protein>
<dbReference type="Proteomes" id="UP000323258">
    <property type="component" value="Unassembled WGS sequence"/>
</dbReference>
<evidence type="ECO:0000313" key="2">
    <source>
        <dbReference type="Proteomes" id="UP000323258"/>
    </source>
</evidence>
<organism evidence="1 2">
    <name type="scientific">Neoaquamicrobium microcysteis</name>
    <dbReference type="NCBI Taxonomy" id="2682781"/>
    <lineage>
        <taxon>Bacteria</taxon>
        <taxon>Pseudomonadati</taxon>
        <taxon>Pseudomonadota</taxon>
        <taxon>Alphaproteobacteria</taxon>
        <taxon>Hyphomicrobiales</taxon>
        <taxon>Phyllobacteriaceae</taxon>
        <taxon>Neoaquamicrobium</taxon>
    </lineage>
</organism>
<reference evidence="1 2" key="1">
    <citation type="submission" date="2019-08" db="EMBL/GenBank/DDBJ databases">
        <authorList>
            <person name="Seo Y.L."/>
        </authorList>
    </citation>
    <scope>NUCLEOTIDE SEQUENCE [LARGE SCALE GENOMIC DNA]</scope>
    <source>
        <strain evidence="1 2">MaA-C15</strain>
    </source>
</reference>
<dbReference type="EMBL" id="VSZS01000064">
    <property type="protein sequence ID" value="TYR31380.1"/>
    <property type="molecule type" value="Genomic_DNA"/>
</dbReference>
<keyword evidence="2" id="KW-1185">Reference proteome</keyword>
<comment type="caution">
    <text evidence="1">The sequence shown here is derived from an EMBL/GenBank/DDBJ whole genome shotgun (WGS) entry which is preliminary data.</text>
</comment>
<reference evidence="1 2" key="2">
    <citation type="submission" date="2019-09" db="EMBL/GenBank/DDBJ databases">
        <title>Mesorhizobium sp. MaA-C15 isolated from Microcystis aeruginosa.</title>
        <authorList>
            <person name="Jeong S.E."/>
            <person name="Jin H.M."/>
            <person name="Jeon C.O."/>
        </authorList>
    </citation>
    <scope>NUCLEOTIDE SEQUENCE [LARGE SCALE GENOMIC DNA]</scope>
    <source>
        <strain evidence="1 2">MaA-C15</strain>
    </source>
</reference>
<dbReference type="RefSeq" id="WP_148915352.1">
    <property type="nucleotide sequence ID" value="NZ_VSZS01000064.1"/>
</dbReference>
<dbReference type="OrthoDB" id="9792518at2"/>
<evidence type="ECO:0000313" key="1">
    <source>
        <dbReference type="EMBL" id="TYR31380.1"/>
    </source>
</evidence>
<dbReference type="InterPro" id="IPR056238">
    <property type="entry name" value="YunG-like"/>
</dbReference>